<evidence type="ECO:0008006" key="4">
    <source>
        <dbReference type="Google" id="ProtNLM"/>
    </source>
</evidence>
<feature type="chain" id="PRO_5012448006" description="Periplasmic heavy metal sensor" evidence="1">
    <location>
        <begin position="24"/>
        <end position="127"/>
    </location>
</feature>
<accession>A0A285J2Y5</accession>
<dbReference type="AlphaFoldDB" id="A0A285J2Y5"/>
<evidence type="ECO:0000313" key="3">
    <source>
        <dbReference type="Proteomes" id="UP000231655"/>
    </source>
</evidence>
<reference evidence="2 3" key="1">
    <citation type="submission" date="2017-09" db="EMBL/GenBank/DDBJ databases">
        <authorList>
            <person name="Ehlers B."/>
            <person name="Leendertz F.H."/>
        </authorList>
    </citation>
    <scope>NUCLEOTIDE SEQUENCE [LARGE SCALE GENOMIC DNA]</scope>
    <source>
        <strain evidence="2 3">CGMCC 1.12662</strain>
    </source>
</reference>
<organism evidence="2 3">
    <name type="scientific">Pseudooceanicola antarcticus</name>
    <dbReference type="NCBI Taxonomy" id="1247613"/>
    <lineage>
        <taxon>Bacteria</taxon>
        <taxon>Pseudomonadati</taxon>
        <taxon>Pseudomonadota</taxon>
        <taxon>Alphaproteobacteria</taxon>
        <taxon>Rhodobacterales</taxon>
        <taxon>Paracoccaceae</taxon>
        <taxon>Pseudooceanicola</taxon>
    </lineage>
</organism>
<dbReference type="Proteomes" id="UP000231655">
    <property type="component" value="Unassembled WGS sequence"/>
</dbReference>
<dbReference type="RefSeq" id="WP_143516929.1">
    <property type="nucleotide sequence ID" value="NZ_OBEA01000005.1"/>
</dbReference>
<evidence type="ECO:0000313" key="2">
    <source>
        <dbReference type="EMBL" id="SNY54634.1"/>
    </source>
</evidence>
<keyword evidence="1" id="KW-0732">Signal</keyword>
<proteinExistence type="predicted"/>
<gene>
    <name evidence="2" type="ORF">SAMN06297129_2870</name>
</gene>
<sequence length="127" mass="13565">MSARTGLMMTLLALTCAPGSPGAAPVSADPARLFARCAGRLMAEVEHHWLLSTDPARAEAALQDMKDLLAALPRAETRRLLTLRTEARAAQRALLDTARFSGNAEKAARAGLMAETLLGQCRALLLR</sequence>
<protein>
    <recommendedName>
        <fullName evidence="4">Periplasmic heavy metal sensor</fullName>
    </recommendedName>
</protein>
<evidence type="ECO:0000256" key="1">
    <source>
        <dbReference type="SAM" id="SignalP"/>
    </source>
</evidence>
<name>A0A285J2Y5_9RHOB</name>
<feature type="signal peptide" evidence="1">
    <location>
        <begin position="1"/>
        <end position="23"/>
    </location>
</feature>
<dbReference type="EMBL" id="OBEA01000005">
    <property type="protein sequence ID" value="SNY54634.1"/>
    <property type="molecule type" value="Genomic_DNA"/>
</dbReference>
<dbReference type="OrthoDB" id="7872837at2"/>